<gene>
    <name evidence="1" type="ORF">LMG32289_01726</name>
</gene>
<dbReference type="Proteomes" id="UP000706525">
    <property type="component" value="Unassembled WGS sequence"/>
</dbReference>
<dbReference type="InterPro" id="IPR014718">
    <property type="entry name" value="GH-type_carb-bd"/>
</dbReference>
<dbReference type="RefSeq" id="WP_223984907.1">
    <property type="nucleotide sequence ID" value="NZ_CAJZAG010000003.1"/>
</dbReference>
<dbReference type="InterPro" id="IPR011013">
    <property type="entry name" value="Gal_mutarotase_sf_dom"/>
</dbReference>
<dbReference type="Gene3D" id="2.70.98.10">
    <property type="match status" value="1"/>
</dbReference>
<name>A0ABM8WQ31_9BURK</name>
<keyword evidence="2" id="KW-1185">Reference proteome</keyword>
<dbReference type="SUPFAM" id="SSF74650">
    <property type="entry name" value="Galactose mutarotase-like"/>
    <property type="match status" value="1"/>
</dbReference>
<dbReference type="InterPro" id="IPR008183">
    <property type="entry name" value="Aldose_1/G6P_1-epimerase"/>
</dbReference>
<evidence type="ECO:0000313" key="2">
    <source>
        <dbReference type="Proteomes" id="UP000706525"/>
    </source>
</evidence>
<dbReference type="PANTHER" id="PTHR11122:SF13">
    <property type="entry name" value="GLUCOSE-6-PHOSPHATE 1-EPIMERASE"/>
    <property type="match status" value="1"/>
</dbReference>
<protein>
    <recommendedName>
        <fullName evidence="3">Aldose epimerase</fullName>
    </recommendedName>
</protein>
<dbReference type="Pfam" id="PF01263">
    <property type="entry name" value="Aldose_epim"/>
    <property type="match status" value="1"/>
</dbReference>
<accession>A0ABM8WQ31</accession>
<evidence type="ECO:0000313" key="1">
    <source>
        <dbReference type="EMBL" id="CAG9169551.1"/>
    </source>
</evidence>
<proteinExistence type="predicted"/>
<dbReference type="EMBL" id="CAJZAG010000003">
    <property type="protein sequence ID" value="CAG9169551.1"/>
    <property type="molecule type" value="Genomic_DNA"/>
</dbReference>
<comment type="caution">
    <text evidence="1">The sequence shown here is derived from an EMBL/GenBank/DDBJ whole genome shotgun (WGS) entry which is preliminary data.</text>
</comment>
<evidence type="ECO:0008006" key="3">
    <source>
        <dbReference type="Google" id="ProtNLM"/>
    </source>
</evidence>
<sequence>MTTERFQGQDLLRVGSRDSYLLLAPAHGGRLVRWVHRGEDILYWPDDADWTRVAKVRGGNPLLFPFIGRHFVDGEAGRWRDREGVVREMPQHGFARDLAFAVGEVSEDAVNLVLTASAATRGSYPFAFTFDVTYRLDDRGLQTALRVTNHGDTPLPWYAGHHFYFRAAQTSRAASRLTLPAAQRVRQTADGGLTPPEPGKAQYALDDPRLQDTFHVLQARESECSLVIARTDGPPRTIRLSLMANSPWHAITTWTESATSDFYCVEPWTGLPNAIGHGQGLRWLPPGQSAEARCALAVS</sequence>
<reference evidence="1 2" key="1">
    <citation type="submission" date="2021-08" db="EMBL/GenBank/DDBJ databases">
        <authorList>
            <person name="Peeters C."/>
        </authorList>
    </citation>
    <scope>NUCLEOTIDE SEQUENCE [LARGE SCALE GENOMIC DNA]</scope>
    <source>
        <strain evidence="1 2">LMG 32289</strain>
    </source>
</reference>
<organism evidence="1 2">
    <name type="scientific">Cupriavidus pampae</name>
    <dbReference type="NCBI Taxonomy" id="659251"/>
    <lineage>
        <taxon>Bacteria</taxon>
        <taxon>Pseudomonadati</taxon>
        <taxon>Pseudomonadota</taxon>
        <taxon>Betaproteobacteria</taxon>
        <taxon>Burkholderiales</taxon>
        <taxon>Burkholderiaceae</taxon>
        <taxon>Cupriavidus</taxon>
    </lineage>
</organism>
<dbReference type="PANTHER" id="PTHR11122">
    <property type="entry name" value="APOSPORY-ASSOCIATED PROTEIN C-RELATED"/>
    <property type="match status" value="1"/>
</dbReference>